<keyword evidence="2" id="KW-0804">Transcription</keyword>
<dbReference type="Proteomes" id="UP000247498">
    <property type="component" value="Unassembled WGS sequence"/>
</dbReference>
<feature type="compositionally biased region" description="Low complexity" evidence="4">
    <location>
        <begin position="52"/>
        <end position="67"/>
    </location>
</feature>
<dbReference type="GO" id="GO:0003676">
    <property type="term" value="F:nucleic acid binding"/>
    <property type="evidence" value="ECO:0007669"/>
    <property type="project" value="InterPro"/>
</dbReference>
<name>A0A2V0P2P0_9CHLO</name>
<evidence type="ECO:0000313" key="6">
    <source>
        <dbReference type="Proteomes" id="UP000247498"/>
    </source>
</evidence>
<dbReference type="PANTHER" id="PTHR13068">
    <property type="entry name" value="CGI-12 PROTEIN-RELATED"/>
    <property type="match status" value="1"/>
</dbReference>
<gene>
    <name evidence="5" type="ORF">Rsub_04207</name>
</gene>
<evidence type="ECO:0000313" key="5">
    <source>
        <dbReference type="EMBL" id="GBF91467.1"/>
    </source>
</evidence>
<dbReference type="GO" id="GO:0006353">
    <property type="term" value="P:DNA-templated transcription termination"/>
    <property type="evidence" value="ECO:0007669"/>
    <property type="project" value="UniProtKB-KW"/>
</dbReference>
<keyword evidence="6" id="KW-1185">Reference proteome</keyword>
<reference evidence="5 6" key="1">
    <citation type="journal article" date="2018" name="Sci. Rep.">
        <title>Raphidocelis subcapitata (=Pseudokirchneriella subcapitata) provides an insight into genome evolution and environmental adaptations in the Sphaeropleales.</title>
        <authorList>
            <person name="Suzuki S."/>
            <person name="Yamaguchi H."/>
            <person name="Nakajima N."/>
            <person name="Kawachi M."/>
        </authorList>
    </citation>
    <scope>NUCLEOTIDE SEQUENCE [LARGE SCALE GENOMIC DNA]</scope>
    <source>
        <strain evidence="5 6">NIES-35</strain>
    </source>
</reference>
<evidence type="ECO:0000256" key="1">
    <source>
        <dbReference type="ARBA" id="ARBA00007692"/>
    </source>
</evidence>
<organism evidence="5 6">
    <name type="scientific">Raphidocelis subcapitata</name>
    <dbReference type="NCBI Taxonomy" id="307507"/>
    <lineage>
        <taxon>Eukaryota</taxon>
        <taxon>Viridiplantae</taxon>
        <taxon>Chlorophyta</taxon>
        <taxon>core chlorophytes</taxon>
        <taxon>Chlorophyceae</taxon>
        <taxon>CS clade</taxon>
        <taxon>Sphaeropleales</taxon>
        <taxon>Selenastraceae</taxon>
        <taxon>Raphidocelis</taxon>
    </lineage>
</organism>
<evidence type="ECO:0000256" key="3">
    <source>
        <dbReference type="ARBA" id="ARBA00022946"/>
    </source>
</evidence>
<comment type="similarity">
    <text evidence="1">Belongs to the mTERF family.</text>
</comment>
<sequence length="496" mass="53207">MLLLHRVGGGGAVRGGGDAARWGDAARARTVRHPGRRRAAPPARYAREGGEAAPLSTSAPAATAAPGGANPLELLRAERDPIARAALLRQLDGRWSDHASSYTPSAAERCISQELHVWAQTLMVWAIQTPGLQRFDAEAELRPAIRTLKSVLPETDVYFLLTKRYEALLSEPVALQRWLDWLAAQGVGQREVLAFLLAAPGELYTDGTLHQAGQVVGWLRSLGIKPEFLWARVACACPALLLRDPASDLQPRASYLLSLGVSATQLSQLACLRPEVLLAPIDGQLKPFVDHLKSLGATAAQAGEVLLAAPHAALRADGPAAAFEARLARLAAAGVGPERVAEMLRRGHTRFLTEKGAPGEALDALRGLGFDPEQVRRIVTACPAVLVEKPLELERHLTFLLDCLVMSREAVIGPRHAFAEARGLQGRVTRTDGLWDLAALSTGPDVAFVEALGASINEFEGFRTSYEVDYTSKMSADAAAEFEAELRKLGIWEGGG</sequence>
<dbReference type="SMART" id="SM00733">
    <property type="entry name" value="Mterf"/>
    <property type="match status" value="3"/>
</dbReference>
<feature type="compositionally biased region" description="Basic residues" evidence="4">
    <location>
        <begin position="29"/>
        <end position="39"/>
    </location>
</feature>
<dbReference type="Gene3D" id="1.25.70.10">
    <property type="entry name" value="Transcription termination factor 3, mitochondrial"/>
    <property type="match status" value="1"/>
</dbReference>
<accession>A0A2V0P2P0</accession>
<keyword evidence="2" id="KW-0806">Transcription termination</keyword>
<keyword evidence="3" id="KW-0809">Transit peptide</keyword>
<dbReference type="Pfam" id="PF02536">
    <property type="entry name" value="mTERF"/>
    <property type="match status" value="1"/>
</dbReference>
<dbReference type="InterPro" id="IPR038538">
    <property type="entry name" value="MTERF_sf"/>
</dbReference>
<dbReference type="OrthoDB" id="1684047at2759"/>
<dbReference type="EMBL" id="BDRX01000024">
    <property type="protein sequence ID" value="GBF91467.1"/>
    <property type="molecule type" value="Genomic_DNA"/>
</dbReference>
<feature type="region of interest" description="Disordered" evidence="4">
    <location>
        <begin position="27"/>
        <end position="67"/>
    </location>
</feature>
<dbReference type="InParanoid" id="A0A2V0P2P0"/>
<keyword evidence="2" id="KW-0805">Transcription regulation</keyword>
<protein>
    <submittedName>
        <fullName evidence="5">Uncharacterized protein</fullName>
    </submittedName>
</protein>
<dbReference type="InterPro" id="IPR003690">
    <property type="entry name" value="MTERF"/>
</dbReference>
<evidence type="ECO:0000256" key="2">
    <source>
        <dbReference type="ARBA" id="ARBA00022472"/>
    </source>
</evidence>
<comment type="caution">
    <text evidence="5">The sequence shown here is derived from an EMBL/GenBank/DDBJ whole genome shotgun (WGS) entry which is preliminary data.</text>
</comment>
<proteinExistence type="inferred from homology"/>
<evidence type="ECO:0000256" key="4">
    <source>
        <dbReference type="SAM" id="MobiDB-lite"/>
    </source>
</evidence>
<dbReference type="AlphaFoldDB" id="A0A2V0P2P0"/>
<dbReference type="PANTHER" id="PTHR13068:SF219">
    <property type="entry name" value="MITOCHONDRIAL TRANSCRIPTION TERMINATION FACTOR FAMILY PROTEIN"/>
    <property type="match status" value="1"/>
</dbReference>